<proteinExistence type="predicted"/>
<gene>
    <name evidence="2" type="ORF">F8388_015370</name>
</gene>
<feature type="compositionally biased region" description="Polar residues" evidence="1">
    <location>
        <begin position="65"/>
        <end position="74"/>
    </location>
</feature>
<evidence type="ECO:0000313" key="2">
    <source>
        <dbReference type="EMBL" id="KAF4382542.1"/>
    </source>
</evidence>
<dbReference type="AlphaFoldDB" id="A0A7J6GI36"/>
<dbReference type="Proteomes" id="UP000525078">
    <property type="component" value="Unassembled WGS sequence"/>
</dbReference>
<dbReference type="PROSITE" id="PS51257">
    <property type="entry name" value="PROKAR_LIPOPROTEIN"/>
    <property type="match status" value="1"/>
</dbReference>
<reference evidence="2 3" key="1">
    <citation type="journal article" date="2020" name="bioRxiv">
        <title>Sequence and annotation of 42 cannabis genomes reveals extensive copy number variation in cannabinoid synthesis and pathogen resistance genes.</title>
        <authorList>
            <person name="Mckernan K.J."/>
            <person name="Helbert Y."/>
            <person name="Kane L.T."/>
            <person name="Ebling H."/>
            <person name="Zhang L."/>
            <person name="Liu B."/>
            <person name="Eaton Z."/>
            <person name="Mclaughlin S."/>
            <person name="Kingan S."/>
            <person name="Baybayan P."/>
            <person name="Concepcion G."/>
            <person name="Jordan M."/>
            <person name="Riva A."/>
            <person name="Barbazuk W."/>
            <person name="Harkins T."/>
        </authorList>
    </citation>
    <scope>NUCLEOTIDE SEQUENCE [LARGE SCALE GENOMIC DNA]</scope>
    <source>
        <strain evidence="3">cv. Jamaican Lion 4</strain>
        <tissue evidence="2">Leaf</tissue>
    </source>
</reference>
<dbReference type="EMBL" id="JAATIP010000054">
    <property type="protein sequence ID" value="KAF4382542.1"/>
    <property type="molecule type" value="Genomic_DNA"/>
</dbReference>
<organism evidence="2 3">
    <name type="scientific">Cannabis sativa</name>
    <name type="common">Hemp</name>
    <name type="synonym">Marijuana</name>
    <dbReference type="NCBI Taxonomy" id="3483"/>
    <lineage>
        <taxon>Eukaryota</taxon>
        <taxon>Viridiplantae</taxon>
        <taxon>Streptophyta</taxon>
        <taxon>Embryophyta</taxon>
        <taxon>Tracheophyta</taxon>
        <taxon>Spermatophyta</taxon>
        <taxon>Magnoliopsida</taxon>
        <taxon>eudicotyledons</taxon>
        <taxon>Gunneridae</taxon>
        <taxon>Pentapetalae</taxon>
        <taxon>rosids</taxon>
        <taxon>fabids</taxon>
        <taxon>Rosales</taxon>
        <taxon>Cannabaceae</taxon>
        <taxon>Cannabis</taxon>
    </lineage>
</organism>
<sequence length="74" mass="8171">MKGIQIAITGTALLSCLSFSALTFSRLWQWQRDTSFIPLALCSLLSPENDTGGRGMRIEEKRSVSKGNLQTLKP</sequence>
<name>A0A7J6GI36_CANSA</name>
<evidence type="ECO:0000256" key="1">
    <source>
        <dbReference type="SAM" id="MobiDB-lite"/>
    </source>
</evidence>
<protein>
    <submittedName>
        <fullName evidence="2">Uncharacterized protein</fullName>
    </submittedName>
</protein>
<comment type="caution">
    <text evidence="2">The sequence shown here is derived from an EMBL/GenBank/DDBJ whole genome shotgun (WGS) entry which is preliminary data.</text>
</comment>
<evidence type="ECO:0000313" key="3">
    <source>
        <dbReference type="Proteomes" id="UP000525078"/>
    </source>
</evidence>
<feature type="region of interest" description="Disordered" evidence="1">
    <location>
        <begin position="48"/>
        <end position="74"/>
    </location>
</feature>
<accession>A0A7J6GI36</accession>